<dbReference type="PANTHER" id="PTHR18952:SF274">
    <property type="entry name" value="ALPHA-CARBONIC ANHYDRASE DOMAIN-CONTAINING PROTEIN"/>
    <property type="match status" value="1"/>
</dbReference>
<dbReference type="InterPro" id="IPR001148">
    <property type="entry name" value="CA_dom"/>
</dbReference>
<evidence type="ECO:0000313" key="3">
    <source>
        <dbReference type="EMBL" id="KUJ11002.1"/>
    </source>
</evidence>
<reference evidence="3 4" key="1">
    <citation type="submission" date="2015-10" db="EMBL/GenBank/DDBJ databases">
        <title>Full genome of DAOMC 229536 Phialocephala scopiformis, a fungal endophyte of spruce producing the potent anti-insectan compound rugulosin.</title>
        <authorList>
            <consortium name="DOE Joint Genome Institute"/>
            <person name="Walker A.K."/>
            <person name="Frasz S.L."/>
            <person name="Seifert K.A."/>
            <person name="Miller J.D."/>
            <person name="Mondo S.J."/>
            <person name="Labutti K."/>
            <person name="Lipzen A."/>
            <person name="Dockter R."/>
            <person name="Kennedy M."/>
            <person name="Grigoriev I.V."/>
            <person name="Spatafora J.W."/>
        </authorList>
    </citation>
    <scope>NUCLEOTIDE SEQUENCE [LARGE SCALE GENOMIC DNA]</scope>
    <source>
        <strain evidence="3 4">CBS 120377</strain>
    </source>
</reference>
<keyword evidence="4" id="KW-1185">Reference proteome</keyword>
<accession>A0A194WTR4</accession>
<dbReference type="PANTHER" id="PTHR18952">
    <property type="entry name" value="CARBONIC ANHYDRASE"/>
    <property type="match status" value="1"/>
</dbReference>
<gene>
    <name evidence="3" type="ORF">LY89DRAFT_654629</name>
</gene>
<keyword evidence="1" id="KW-0732">Signal</keyword>
<feature type="signal peptide" evidence="1">
    <location>
        <begin position="1"/>
        <end position="20"/>
    </location>
</feature>
<sequence length="284" mass="31329">MYSSFFSIATLPFFIGAIFACPQHDTHTNSPNKRATGGQDWAYEASYNWGMVNPNYTTCQTGTTQSPIQLLLTQGLAQNHLPNFSTSTYTLVPGTLSNWGYGPAFTVNTSSSISSAPSFTYLDSNSQNTTLYLKGWHIHAPADHSVQGDRAKAELHLVHIDSSGAEAGVIAIRIDPGNSNSEFFSQFLPSSSSQNNITSLPSFNSQATLPMQLDIYQILREVNMFSDFWTYMGSLTSPPCTEGIRWWVARNTLFVGVDQMRDILGVSTFSARVEQEVWLHGINV</sequence>
<dbReference type="RefSeq" id="XP_018065357.1">
    <property type="nucleotide sequence ID" value="XM_018212309.1"/>
</dbReference>
<dbReference type="Gene3D" id="3.10.200.10">
    <property type="entry name" value="Alpha carbonic anhydrase"/>
    <property type="match status" value="1"/>
</dbReference>
<evidence type="ECO:0000313" key="4">
    <source>
        <dbReference type="Proteomes" id="UP000070700"/>
    </source>
</evidence>
<dbReference type="InParanoid" id="A0A194WTR4"/>
<dbReference type="InterPro" id="IPR023561">
    <property type="entry name" value="Carbonic_anhydrase_a-class"/>
</dbReference>
<evidence type="ECO:0000256" key="1">
    <source>
        <dbReference type="SAM" id="SignalP"/>
    </source>
</evidence>
<dbReference type="InterPro" id="IPR041891">
    <property type="entry name" value="Alpha_CA_prokaryot-like"/>
</dbReference>
<dbReference type="AlphaFoldDB" id="A0A194WTR4"/>
<dbReference type="STRING" id="149040.A0A194WTR4"/>
<dbReference type="GO" id="GO:0008270">
    <property type="term" value="F:zinc ion binding"/>
    <property type="evidence" value="ECO:0007669"/>
    <property type="project" value="InterPro"/>
</dbReference>
<protein>
    <submittedName>
        <fullName evidence="3">Carbonic anhydrase</fullName>
    </submittedName>
</protein>
<dbReference type="SUPFAM" id="SSF51069">
    <property type="entry name" value="Carbonic anhydrase"/>
    <property type="match status" value="1"/>
</dbReference>
<dbReference type="Proteomes" id="UP000070700">
    <property type="component" value="Unassembled WGS sequence"/>
</dbReference>
<name>A0A194WTR4_MOLSC</name>
<dbReference type="PROSITE" id="PS51144">
    <property type="entry name" value="ALPHA_CA_2"/>
    <property type="match status" value="1"/>
</dbReference>
<dbReference type="CDD" id="cd03124">
    <property type="entry name" value="alpha_CA_prokaryotic_like"/>
    <property type="match status" value="1"/>
</dbReference>
<dbReference type="InterPro" id="IPR036398">
    <property type="entry name" value="CA_dom_sf"/>
</dbReference>
<dbReference type="OrthoDB" id="429145at2759"/>
<proteinExistence type="predicted"/>
<feature type="chain" id="PRO_5008267515" evidence="1">
    <location>
        <begin position="21"/>
        <end position="284"/>
    </location>
</feature>
<dbReference type="GO" id="GO:0004089">
    <property type="term" value="F:carbonate dehydratase activity"/>
    <property type="evidence" value="ECO:0007669"/>
    <property type="project" value="InterPro"/>
</dbReference>
<dbReference type="SMART" id="SM01057">
    <property type="entry name" value="Carb_anhydrase"/>
    <property type="match status" value="1"/>
</dbReference>
<feature type="domain" description="Alpha-carbonic anhydrase" evidence="2">
    <location>
        <begin position="39"/>
        <end position="284"/>
    </location>
</feature>
<evidence type="ECO:0000259" key="2">
    <source>
        <dbReference type="PROSITE" id="PS51144"/>
    </source>
</evidence>
<organism evidence="3 4">
    <name type="scientific">Mollisia scopiformis</name>
    <name type="common">Conifer needle endophyte fungus</name>
    <name type="synonym">Phialocephala scopiformis</name>
    <dbReference type="NCBI Taxonomy" id="149040"/>
    <lineage>
        <taxon>Eukaryota</taxon>
        <taxon>Fungi</taxon>
        <taxon>Dikarya</taxon>
        <taxon>Ascomycota</taxon>
        <taxon>Pezizomycotina</taxon>
        <taxon>Leotiomycetes</taxon>
        <taxon>Helotiales</taxon>
        <taxon>Mollisiaceae</taxon>
        <taxon>Mollisia</taxon>
    </lineage>
</organism>
<dbReference type="KEGG" id="psco:LY89DRAFT_654629"/>
<dbReference type="EMBL" id="KQ947427">
    <property type="protein sequence ID" value="KUJ11002.1"/>
    <property type="molecule type" value="Genomic_DNA"/>
</dbReference>
<dbReference type="GeneID" id="28822035"/>
<dbReference type="Pfam" id="PF00194">
    <property type="entry name" value="Carb_anhydrase"/>
    <property type="match status" value="1"/>
</dbReference>